<dbReference type="GO" id="GO:0016787">
    <property type="term" value="F:hydrolase activity"/>
    <property type="evidence" value="ECO:0007669"/>
    <property type="project" value="UniProtKB-KW"/>
</dbReference>
<dbReference type="EMBL" id="CP021525">
    <property type="protein sequence ID" value="ARW11792.1"/>
    <property type="molecule type" value="Genomic_DNA"/>
</dbReference>
<geneLocation type="plasmid" evidence="3">
    <name>pap1447-1 sequence</name>
</geneLocation>
<dbReference type="Pfam" id="PF00717">
    <property type="entry name" value="Peptidase_S24"/>
    <property type="match status" value="1"/>
</dbReference>
<proteinExistence type="predicted"/>
<sequence length="126" mass="13534">MGDYKGDRTTGFASPAADAVEGPIDLTEVLDLRRPNRYPVRLRGTTFVSRGILDGDILIADTAGQQISGQLVIASVSGVFVLAELQARKGGWWLVSGDDGRAPVRVDPMLDVEIWANVSGVVREKP</sequence>
<dbReference type="AlphaFoldDB" id="A0A1Y0V0U5"/>
<dbReference type="RefSeq" id="WP_087636467.1">
    <property type="nucleotide sequence ID" value="NZ_CP021525.1"/>
</dbReference>
<dbReference type="SUPFAM" id="SSF51306">
    <property type="entry name" value="LexA/Signal peptidase"/>
    <property type="match status" value="1"/>
</dbReference>
<keyword evidence="2" id="KW-0614">Plasmid</keyword>
<dbReference type="InterPro" id="IPR036286">
    <property type="entry name" value="LexA/Signal_pep-like_sf"/>
</dbReference>
<reference evidence="2 3" key="1">
    <citation type="submission" date="2017-05" db="EMBL/GenBank/DDBJ databases">
        <title>Genome sequence of Acetobacter pasteurianus subsp. ascendens strain SRCM101447.</title>
        <authorList>
            <person name="Cho S.H."/>
        </authorList>
    </citation>
    <scope>NUCLEOTIDE SEQUENCE [LARGE SCALE GENOMIC DNA]</scope>
    <source>
        <strain evidence="2 3">SRCM101447</strain>
        <plasmid evidence="3">Plasmid pap1447-1 sequence</plasmid>
    </source>
</reference>
<gene>
    <name evidence="2" type="primary">umuD</name>
    <name evidence="2" type="ORF">S101447_02755</name>
</gene>
<evidence type="ECO:0000313" key="3">
    <source>
        <dbReference type="Proteomes" id="UP000195633"/>
    </source>
</evidence>
<evidence type="ECO:0000313" key="2">
    <source>
        <dbReference type="EMBL" id="ARW11792.1"/>
    </source>
</evidence>
<keyword evidence="2" id="KW-0378">Hydrolase</keyword>
<evidence type="ECO:0000259" key="1">
    <source>
        <dbReference type="Pfam" id="PF00717"/>
    </source>
</evidence>
<accession>A0A1Y0V0U5</accession>
<dbReference type="InterPro" id="IPR015927">
    <property type="entry name" value="Peptidase_S24_S26A/B/C"/>
</dbReference>
<dbReference type="Proteomes" id="UP000195633">
    <property type="component" value="Plasmid pAP1447-1"/>
</dbReference>
<organism evidence="2 3">
    <name type="scientific">Acetobacter ascendens</name>
    <dbReference type="NCBI Taxonomy" id="481146"/>
    <lineage>
        <taxon>Bacteria</taxon>
        <taxon>Pseudomonadati</taxon>
        <taxon>Pseudomonadota</taxon>
        <taxon>Alphaproteobacteria</taxon>
        <taxon>Acetobacterales</taxon>
        <taxon>Acetobacteraceae</taxon>
        <taxon>Acetobacter</taxon>
    </lineage>
</organism>
<dbReference type="EC" id="3.4.21.-" evidence="2"/>
<protein>
    <submittedName>
        <fullName evidence="2">Plasmid replication initiator RepA</fullName>
        <ecNumber evidence="2">3.4.21.-</ecNumber>
    </submittedName>
</protein>
<dbReference type="Gene3D" id="2.10.109.10">
    <property type="entry name" value="Umud Fragment, subunit A"/>
    <property type="match status" value="1"/>
</dbReference>
<feature type="domain" description="Peptidase S24/S26A/S26B/S26C" evidence="1">
    <location>
        <begin position="9"/>
        <end position="118"/>
    </location>
</feature>
<name>A0A1Y0V0U5_9PROT</name>